<dbReference type="EMBL" id="JBEXPZ010000023">
    <property type="protein sequence ID" value="MET9846612.1"/>
    <property type="molecule type" value="Genomic_DNA"/>
</dbReference>
<feature type="signal peptide" evidence="1">
    <location>
        <begin position="1"/>
        <end position="25"/>
    </location>
</feature>
<accession>A0ABV2UYH3</accession>
<keyword evidence="1" id="KW-0732">Signal</keyword>
<evidence type="ECO:0000313" key="2">
    <source>
        <dbReference type="EMBL" id="MET9846612.1"/>
    </source>
</evidence>
<reference evidence="2 3" key="1">
    <citation type="submission" date="2024-06" db="EMBL/GenBank/DDBJ databases">
        <title>The Natural Products Discovery Center: Release of the First 8490 Sequenced Strains for Exploring Actinobacteria Biosynthetic Diversity.</title>
        <authorList>
            <person name="Kalkreuter E."/>
            <person name="Kautsar S.A."/>
            <person name="Yang D."/>
            <person name="Bader C.D."/>
            <person name="Teijaro C.N."/>
            <person name="Fluegel L."/>
            <person name="Davis C.M."/>
            <person name="Simpson J.R."/>
            <person name="Lauterbach L."/>
            <person name="Steele A.D."/>
            <person name="Gui C."/>
            <person name="Meng S."/>
            <person name="Li G."/>
            <person name="Viehrig K."/>
            <person name="Ye F."/>
            <person name="Su P."/>
            <person name="Kiefer A.F."/>
            <person name="Nichols A."/>
            <person name="Cepeda A.J."/>
            <person name="Yan W."/>
            <person name="Fan B."/>
            <person name="Jiang Y."/>
            <person name="Adhikari A."/>
            <person name="Zheng C.-J."/>
            <person name="Schuster L."/>
            <person name="Cowan T.M."/>
            <person name="Smanski M.J."/>
            <person name="Chevrette M.G."/>
            <person name="De Carvalho L.P.S."/>
            <person name="Shen B."/>
        </authorList>
    </citation>
    <scope>NUCLEOTIDE SEQUENCE [LARGE SCALE GENOMIC DNA]</scope>
    <source>
        <strain evidence="2 3">NPDC006434</strain>
    </source>
</reference>
<comment type="caution">
    <text evidence="2">The sequence shown here is derived from an EMBL/GenBank/DDBJ whole genome shotgun (WGS) entry which is preliminary data.</text>
</comment>
<proteinExistence type="predicted"/>
<protein>
    <submittedName>
        <fullName evidence="2">Uncharacterized protein</fullName>
    </submittedName>
</protein>
<dbReference type="RefSeq" id="WP_355397904.1">
    <property type="nucleotide sequence ID" value="NZ_JBEGHN010000012.1"/>
</dbReference>
<evidence type="ECO:0000256" key="1">
    <source>
        <dbReference type="SAM" id="SignalP"/>
    </source>
</evidence>
<feature type="chain" id="PRO_5046436235" evidence="1">
    <location>
        <begin position="26"/>
        <end position="93"/>
    </location>
</feature>
<organism evidence="2 3">
    <name type="scientific">Streptomyces ossamyceticus</name>
    <dbReference type="NCBI Taxonomy" id="249581"/>
    <lineage>
        <taxon>Bacteria</taxon>
        <taxon>Bacillati</taxon>
        <taxon>Actinomycetota</taxon>
        <taxon>Actinomycetes</taxon>
        <taxon>Kitasatosporales</taxon>
        <taxon>Streptomycetaceae</taxon>
        <taxon>Streptomyces</taxon>
    </lineage>
</organism>
<sequence>MKSLKAAAVVTGSLIIAGAAAPAFAQNATEVAPPSFNNAMRKLDKDPVQAQSLKGGAPDAKRKGKKRGALLTTVERTSTALGNGATLLGGLPQ</sequence>
<name>A0ABV2UYH3_9ACTN</name>
<dbReference type="Proteomes" id="UP001550210">
    <property type="component" value="Unassembled WGS sequence"/>
</dbReference>
<keyword evidence="3" id="KW-1185">Reference proteome</keyword>
<gene>
    <name evidence="2" type="ORF">ABZZ21_18995</name>
</gene>
<evidence type="ECO:0000313" key="3">
    <source>
        <dbReference type="Proteomes" id="UP001550210"/>
    </source>
</evidence>